<keyword evidence="2" id="KW-0812">Transmembrane</keyword>
<feature type="compositionally biased region" description="Polar residues" evidence="1">
    <location>
        <begin position="185"/>
        <end position="211"/>
    </location>
</feature>
<feature type="transmembrane region" description="Helical" evidence="2">
    <location>
        <begin position="80"/>
        <end position="100"/>
    </location>
</feature>
<evidence type="ECO:0000313" key="4">
    <source>
        <dbReference type="Proteomes" id="UP000244811"/>
    </source>
</evidence>
<organism evidence="3 4">
    <name type="scientific">Theileria orientalis</name>
    <dbReference type="NCBI Taxonomy" id="68886"/>
    <lineage>
        <taxon>Eukaryota</taxon>
        <taxon>Sar</taxon>
        <taxon>Alveolata</taxon>
        <taxon>Apicomplexa</taxon>
        <taxon>Aconoidasida</taxon>
        <taxon>Piroplasmida</taxon>
        <taxon>Theileriidae</taxon>
        <taxon>Theileria</taxon>
    </lineage>
</organism>
<dbReference type="Pfam" id="PF11200">
    <property type="entry name" value="DUF2981"/>
    <property type="match status" value="1"/>
</dbReference>
<protein>
    <submittedName>
        <fullName evidence="3">Uncharacterized protein</fullName>
    </submittedName>
</protein>
<feature type="transmembrane region" description="Helical" evidence="2">
    <location>
        <begin position="26"/>
        <end position="47"/>
    </location>
</feature>
<feature type="transmembrane region" description="Helical" evidence="2">
    <location>
        <begin position="355"/>
        <end position="376"/>
    </location>
</feature>
<keyword evidence="2" id="KW-1133">Transmembrane helix</keyword>
<dbReference type="EMBL" id="CP056069">
    <property type="protein sequence ID" value="UKK00209.2"/>
    <property type="molecule type" value="Genomic_DNA"/>
</dbReference>
<evidence type="ECO:0000313" key="3">
    <source>
        <dbReference type="EMBL" id="UKK00209.2"/>
    </source>
</evidence>
<feature type="transmembrane region" description="Helical" evidence="2">
    <location>
        <begin position="54"/>
        <end position="74"/>
    </location>
</feature>
<reference evidence="3" key="1">
    <citation type="submission" date="2022-07" db="EMBL/GenBank/DDBJ databases">
        <title>Evaluation of T. orientalis genome assembly methods using nanopore sequencing and analysis of variation between genomes.</title>
        <authorList>
            <person name="Yam J."/>
            <person name="Micallef M.L."/>
            <person name="Liu M."/>
            <person name="Djordjevic S.P."/>
            <person name="Bogema D.R."/>
            <person name="Jenkins C."/>
        </authorList>
    </citation>
    <scope>NUCLEOTIDE SEQUENCE</scope>
    <source>
        <strain evidence="3">Goon Nure</strain>
    </source>
</reference>
<dbReference type="AlphaFoldDB" id="A0A976M9K7"/>
<evidence type="ECO:0000256" key="1">
    <source>
        <dbReference type="SAM" id="MobiDB-lite"/>
    </source>
</evidence>
<sequence length="401" mass="44045">MELGKDFSSHFKAKNFLGFLSIRNGIFVTSFTQLLFGVALYCILHYLHPSLHGVAWFLLGLHVLVAVLGFVGALKRSLGFHATYMVFYAISMVFVAMIALDMSELVHFLPKAPQMHDFSMFKTSTPLITKFKSPNSKVLFPFNFYKDPFLTSNMPDLSDLGNGKLIAKYSVTEIDLHNPQNPIVSYSGTISNEPFDANSPNGNMDSTTGLPTSAGDAGLDDLDKLKKLLREKLDNSNATNSNANNNNPASDNTYPVGVTPNSNPATATTPDNNSTTPPTSTPTPAPDKPTASQNSSDKDGSIYDQIPFLPHPGETEGESEEVSKDEFPPETNDLTPEGKSEVVVMYKMQKRSVKFAASSFLLVSLIFYMYSFWVAFTFAMNKCTCLDELSAQPDQFTPLVD</sequence>
<feature type="region of interest" description="Disordered" evidence="1">
    <location>
        <begin position="185"/>
        <end position="218"/>
    </location>
</feature>
<feature type="compositionally biased region" description="Low complexity" evidence="1">
    <location>
        <begin position="235"/>
        <end position="278"/>
    </location>
</feature>
<dbReference type="InterPro" id="IPR021366">
    <property type="entry name" value="DUF2981"/>
</dbReference>
<accession>A0A976M9K7</accession>
<proteinExistence type="predicted"/>
<evidence type="ECO:0000256" key="2">
    <source>
        <dbReference type="SAM" id="Phobius"/>
    </source>
</evidence>
<feature type="region of interest" description="Disordered" evidence="1">
    <location>
        <begin position="234"/>
        <end position="336"/>
    </location>
</feature>
<name>A0A976M9K7_THEOR</name>
<gene>
    <name evidence="3" type="ORF">MACK_000279</name>
</gene>
<dbReference type="Proteomes" id="UP000244811">
    <property type="component" value="Chromosome 1"/>
</dbReference>
<keyword evidence="2" id="KW-0472">Membrane</keyword>